<gene>
    <name evidence="1" type="ORF">E5331_13615</name>
</gene>
<dbReference type="Proteomes" id="UP000306319">
    <property type="component" value="Unassembled WGS sequence"/>
</dbReference>
<dbReference type="EMBL" id="SRYB01000022">
    <property type="protein sequence ID" value="TGY77613.1"/>
    <property type="molecule type" value="Genomic_DNA"/>
</dbReference>
<name>A0AC61RD88_9BACT</name>
<protein>
    <submittedName>
        <fullName evidence="1">DUF3800 domain-containing protein</fullName>
    </submittedName>
</protein>
<reference evidence="1" key="1">
    <citation type="submission" date="2019-04" db="EMBL/GenBank/DDBJ databases">
        <title>Microbes associate with the intestines of laboratory mice.</title>
        <authorList>
            <person name="Navarre W."/>
            <person name="Wong E."/>
            <person name="Huang K."/>
            <person name="Tropini C."/>
            <person name="Ng K."/>
            <person name="Yu B."/>
        </authorList>
    </citation>
    <scope>NUCLEOTIDE SEQUENCE</scope>
    <source>
        <strain evidence="1">NM04_E33</strain>
    </source>
</reference>
<accession>A0AC61RD88</accession>
<proteinExistence type="predicted"/>
<evidence type="ECO:0000313" key="2">
    <source>
        <dbReference type="Proteomes" id="UP000306319"/>
    </source>
</evidence>
<organism evidence="1 2">
    <name type="scientific">Lepagella muris</name>
    <dbReference type="NCBI Taxonomy" id="3032870"/>
    <lineage>
        <taxon>Bacteria</taxon>
        <taxon>Pseudomonadati</taxon>
        <taxon>Bacteroidota</taxon>
        <taxon>Bacteroidia</taxon>
        <taxon>Bacteroidales</taxon>
        <taxon>Muribaculaceae</taxon>
        <taxon>Lepagella</taxon>
    </lineage>
</organism>
<evidence type="ECO:0000313" key="1">
    <source>
        <dbReference type="EMBL" id="TGY77613.1"/>
    </source>
</evidence>
<keyword evidence="2" id="KW-1185">Reference proteome</keyword>
<sequence>MNQLYDIYCDESCHLEHDGEKAMVLGGIWCIDSIRKRIARDIRNLKVKYGLNPRYEMKWNKISKGKLEFYIKVVEYFFSNENLHFRGMVIPDKSMLRHADFGQTHDDFYYKCYFSLIKTLLQPGDHYNIYLDIKDTRGETKVRNSLPF</sequence>
<comment type="caution">
    <text evidence="1">The sequence shown here is derived from an EMBL/GenBank/DDBJ whole genome shotgun (WGS) entry which is preliminary data.</text>
</comment>